<dbReference type="Pfam" id="PF00082">
    <property type="entry name" value="Peptidase_S8"/>
    <property type="match status" value="1"/>
</dbReference>
<dbReference type="InterPro" id="IPR054399">
    <property type="entry name" value="Fervidolysin-like_N_prodom"/>
</dbReference>
<dbReference type="InterPro" id="IPR023828">
    <property type="entry name" value="Peptidase_S8_Ser-AS"/>
</dbReference>
<gene>
    <name evidence="9" type="ORF">AVDCRST_MAG86-3497</name>
</gene>
<evidence type="ECO:0000256" key="5">
    <source>
        <dbReference type="PROSITE-ProRule" id="PRU01240"/>
    </source>
</evidence>
<dbReference type="AlphaFoldDB" id="A0A6J4VVA1"/>
<protein>
    <submittedName>
        <fullName evidence="9">Uncharacterized protein</fullName>
    </submittedName>
</protein>
<evidence type="ECO:0000256" key="4">
    <source>
        <dbReference type="ARBA" id="ARBA00022825"/>
    </source>
</evidence>
<feature type="domain" description="Peptidase S8/S53" evidence="7">
    <location>
        <begin position="180"/>
        <end position="468"/>
    </location>
</feature>
<comment type="similarity">
    <text evidence="1 5">Belongs to the peptidase S8 family.</text>
</comment>
<organism evidence="9">
    <name type="scientific">uncultured Truepera sp</name>
    <dbReference type="NCBI Taxonomy" id="543023"/>
    <lineage>
        <taxon>Bacteria</taxon>
        <taxon>Thermotogati</taxon>
        <taxon>Deinococcota</taxon>
        <taxon>Deinococci</taxon>
        <taxon>Trueperales</taxon>
        <taxon>Trueperaceae</taxon>
        <taxon>Truepera</taxon>
        <taxon>environmental samples</taxon>
    </lineage>
</organism>
<dbReference type="InterPro" id="IPR000209">
    <property type="entry name" value="Peptidase_S8/S53_dom"/>
</dbReference>
<dbReference type="PANTHER" id="PTHR43806">
    <property type="entry name" value="PEPTIDASE S8"/>
    <property type="match status" value="1"/>
</dbReference>
<dbReference type="GO" id="GO:0004252">
    <property type="term" value="F:serine-type endopeptidase activity"/>
    <property type="evidence" value="ECO:0007669"/>
    <property type="project" value="UniProtKB-UniRule"/>
</dbReference>
<feature type="compositionally biased region" description="Polar residues" evidence="6">
    <location>
        <begin position="67"/>
        <end position="84"/>
    </location>
</feature>
<reference evidence="9" key="1">
    <citation type="submission" date="2020-02" db="EMBL/GenBank/DDBJ databases">
        <authorList>
            <person name="Meier V. D."/>
        </authorList>
    </citation>
    <scope>NUCLEOTIDE SEQUENCE</scope>
    <source>
        <strain evidence="9">AVDCRST_MAG86</strain>
    </source>
</reference>
<dbReference type="PROSITE" id="PS00137">
    <property type="entry name" value="SUBTILASE_HIS"/>
    <property type="match status" value="1"/>
</dbReference>
<dbReference type="SUPFAM" id="SSF52743">
    <property type="entry name" value="Subtilisin-like"/>
    <property type="match status" value="1"/>
</dbReference>
<dbReference type="PRINTS" id="PR00723">
    <property type="entry name" value="SUBTILISIN"/>
</dbReference>
<evidence type="ECO:0000256" key="2">
    <source>
        <dbReference type="ARBA" id="ARBA00022670"/>
    </source>
</evidence>
<dbReference type="PANTHER" id="PTHR43806:SF11">
    <property type="entry name" value="CEREVISIN-RELATED"/>
    <property type="match status" value="1"/>
</dbReference>
<evidence type="ECO:0000256" key="3">
    <source>
        <dbReference type="ARBA" id="ARBA00022801"/>
    </source>
</evidence>
<dbReference type="PROSITE" id="PS51892">
    <property type="entry name" value="SUBTILASE"/>
    <property type="match status" value="1"/>
</dbReference>
<accession>A0A6J4VVA1</accession>
<evidence type="ECO:0000259" key="7">
    <source>
        <dbReference type="Pfam" id="PF00082"/>
    </source>
</evidence>
<proteinExistence type="inferred from homology"/>
<dbReference type="PROSITE" id="PS51257">
    <property type="entry name" value="PROKAR_LIPOPROTEIN"/>
    <property type="match status" value="1"/>
</dbReference>
<evidence type="ECO:0000256" key="6">
    <source>
        <dbReference type="SAM" id="MobiDB-lite"/>
    </source>
</evidence>
<name>A0A6J4VVA1_9DEIN</name>
<dbReference type="InterPro" id="IPR022398">
    <property type="entry name" value="Peptidase_S8_His-AS"/>
</dbReference>
<dbReference type="EMBL" id="CADCWP010000296">
    <property type="protein sequence ID" value="CAA9583941.1"/>
    <property type="molecule type" value="Genomic_DNA"/>
</dbReference>
<evidence type="ECO:0000259" key="8">
    <source>
        <dbReference type="Pfam" id="PF22148"/>
    </source>
</evidence>
<dbReference type="GO" id="GO:0006508">
    <property type="term" value="P:proteolysis"/>
    <property type="evidence" value="ECO:0007669"/>
    <property type="project" value="UniProtKB-KW"/>
</dbReference>
<dbReference type="PROSITE" id="PS00138">
    <property type="entry name" value="SUBTILASE_SER"/>
    <property type="match status" value="1"/>
</dbReference>
<evidence type="ECO:0000313" key="9">
    <source>
        <dbReference type="EMBL" id="CAA9583941.1"/>
    </source>
</evidence>
<dbReference type="Pfam" id="PF22148">
    <property type="entry name" value="Fervidolysin_NPro-like"/>
    <property type="match status" value="1"/>
</dbReference>
<dbReference type="InterPro" id="IPR036852">
    <property type="entry name" value="Peptidase_S8/S53_dom_sf"/>
</dbReference>
<feature type="domain" description="Fervidolysin-like N-terminal prodomain" evidence="8">
    <location>
        <begin position="45"/>
        <end position="138"/>
    </location>
</feature>
<dbReference type="Gene3D" id="3.40.50.200">
    <property type="entry name" value="Peptidase S8/S53 domain"/>
    <property type="match status" value="1"/>
</dbReference>
<feature type="active site" description="Charge relay system" evidence="5">
    <location>
        <position position="229"/>
    </location>
</feature>
<feature type="active site" description="Charge relay system" evidence="5">
    <location>
        <position position="421"/>
    </location>
</feature>
<dbReference type="InterPro" id="IPR015500">
    <property type="entry name" value="Peptidase_S8_subtilisin-rel"/>
</dbReference>
<dbReference type="InterPro" id="IPR050131">
    <property type="entry name" value="Peptidase_S8_subtilisin-like"/>
</dbReference>
<keyword evidence="2 5" id="KW-0645">Protease</keyword>
<keyword evidence="4 5" id="KW-0720">Serine protease</keyword>
<sequence length="484" mass="50377">MRFFSLFLLLPALSACDLFRGPTSPLSETCYTTPQTAEAALPPGSVKAAYVPGRLLVSYRGGAVPRSGSQKGASERQTSPQATAPQIARSVRERYGLEVVSQLGGGTLSEIVRVPTGVSVTELAETLRRDPRVRYAEPDYYLYPLGVPEGTLPDDPYLGEQWHLLDFGAPAAWRLETGESSVVLAVLDSGVDLSHEDLVGRTLPGCDVYNGDNDPNPGPPSQLGANQRHGTHVAGIAVASGDNDKGVAGVAYTGVQLLPVKVFDDSGADSQRTATSVVIRAIRWAAGESVDGMNRNPYPADIINLSLGGKADTPDGTIQTLSDAVQEARDAGALVVAASGNAGSADAIYAPANAPGALAVGSVDADYARSYFSNYSATGRSVDLMAPGGMGDNRCGSIYSTISPAFEGATESAYDCERGTSMASPFAAGVAALIWSQNPELTDDEVEARLLSSTRYTPAMNRAEYGAGVICADRALGAATLCGE</sequence>
<keyword evidence="3 5" id="KW-0378">Hydrolase</keyword>
<feature type="active site" description="Charge relay system" evidence="5">
    <location>
        <position position="188"/>
    </location>
</feature>
<evidence type="ECO:0000256" key="1">
    <source>
        <dbReference type="ARBA" id="ARBA00011073"/>
    </source>
</evidence>
<feature type="region of interest" description="Disordered" evidence="6">
    <location>
        <begin position="64"/>
        <end position="87"/>
    </location>
</feature>